<keyword evidence="1 8" id="KW-0645">Protease</keyword>
<keyword evidence="4 8" id="KW-0574">Periplasm</keyword>
<dbReference type="EMBL" id="AEIG01000055">
    <property type="protein sequence ID" value="EGG29352.1"/>
    <property type="molecule type" value="Genomic_DNA"/>
</dbReference>
<comment type="caution">
    <text evidence="9">The sequence shown here is derived from an EMBL/GenBank/DDBJ whole genome shotgun (WGS) entry which is preliminary data.</text>
</comment>
<evidence type="ECO:0000313" key="10">
    <source>
        <dbReference type="Proteomes" id="UP000005615"/>
    </source>
</evidence>
<keyword evidence="5 8" id="KW-0378">Hydrolase</keyword>
<keyword evidence="2 8" id="KW-0479">Metal-binding</keyword>
<keyword evidence="3 8" id="KW-0732">Signal</keyword>
<dbReference type="Gene3D" id="1.25.40.10">
    <property type="entry name" value="Tetratricopeptide repeat domain"/>
    <property type="match status" value="1"/>
</dbReference>
<dbReference type="EC" id="3.4.-.-" evidence="8"/>
<evidence type="ECO:0000256" key="3">
    <source>
        <dbReference type="ARBA" id="ARBA00022729"/>
    </source>
</evidence>
<accession>F3L2N4</accession>
<dbReference type="GO" id="GO:0042597">
    <property type="term" value="C:periplasmic space"/>
    <property type="evidence" value="ECO:0007669"/>
    <property type="project" value="UniProtKB-SubCell"/>
</dbReference>
<dbReference type="HAMAP" id="MF_00997">
    <property type="entry name" value="Protease_BepA"/>
    <property type="match status" value="1"/>
</dbReference>
<evidence type="ECO:0000256" key="6">
    <source>
        <dbReference type="ARBA" id="ARBA00022833"/>
    </source>
</evidence>
<dbReference type="InterPro" id="IPR051156">
    <property type="entry name" value="Mito/Outer_Membr_Metalloprot"/>
</dbReference>
<feature type="binding site" evidence="8">
    <location>
        <position position="140"/>
    </location>
    <ligand>
        <name>Zn(2+)</name>
        <dbReference type="ChEBI" id="CHEBI:29105"/>
        <note>catalytic</note>
    </ligand>
</feature>
<comment type="subcellular location">
    <subcellularLocation>
        <location evidence="8">Periplasm</location>
    </subcellularLocation>
</comment>
<organism evidence="9 10">
    <name type="scientific">Aequoribacter fuscus</name>
    <dbReference type="NCBI Taxonomy" id="2518989"/>
    <lineage>
        <taxon>Bacteria</taxon>
        <taxon>Pseudomonadati</taxon>
        <taxon>Pseudomonadota</taxon>
        <taxon>Gammaproteobacteria</taxon>
        <taxon>Cellvibrionales</taxon>
        <taxon>Halieaceae</taxon>
        <taxon>Aequoribacter</taxon>
    </lineage>
</organism>
<sequence length="491" mass="54671">MTIRLATAKHLIHKGFLTVALSFAVAISAAGNSELKIPDLGSSAGTVFSAEYEHQLGRTWLKMFRSQVNVYEDPIMQRYVENLVYELVEFSELQDRRIEVVIVNNPTMNAFAVPGGVIGIHTGLFQFAQTEDQFASVIAHEIAHLSQRHFSRRVEFAKTQQPLALAGLLAGLVLIATTGSDMGLAALTATQAATQDAALRYSRGNEQEADRIGMQTLALSGRNPAATPAMFEQMLRAARYASSNRIPEFLRTHPLSESRISDTKNRLLQYPPRQSKPSLDFHLMKAKVQVDLAESPETAVAQFKSQEPSEQIFPEAHEYGLALALSAAGRFDEARTIMESLLQNRPSSQTYLMSLVDIAVNQRDTSWVLGTLEKATKLNPGNKALTLAYARALMTNQQAHIAEAVLEPLARDVKNDPLLWYWLAEIQGLSGNIQGLHQARGEYFLLHGIADESEKQFRYALQLARNDFVESSKIEERLKAVYAFRDRLEEL</sequence>
<feature type="active site" description="Proton donor" evidence="8">
    <location>
        <position position="210"/>
    </location>
</feature>
<keyword evidence="6 8" id="KW-0862">Zinc</keyword>
<name>F3L2N4_9GAMM</name>
<comment type="function">
    <text evidence="8">Functions as both a chaperone and a metalloprotease. Maintains the integrity of the outer membrane by promoting either the assembly or the elimination of outer membrane proteins, depending on their folding state.</text>
</comment>
<dbReference type="eggNOG" id="COG4783">
    <property type="taxonomic scope" value="Bacteria"/>
</dbReference>
<evidence type="ECO:0000256" key="2">
    <source>
        <dbReference type="ARBA" id="ARBA00022723"/>
    </source>
</evidence>
<dbReference type="RefSeq" id="WP_009576041.1">
    <property type="nucleotide sequence ID" value="NZ_AEIG01000055.1"/>
</dbReference>
<proteinExistence type="inferred from homology"/>
<protein>
    <recommendedName>
        <fullName evidence="8">Putative beta-barrel assembly-enhancing protease</fullName>
        <ecNumber evidence="8">3.4.-.-</ecNumber>
    </recommendedName>
</protein>
<dbReference type="Proteomes" id="UP000005615">
    <property type="component" value="Unassembled WGS sequence"/>
</dbReference>
<dbReference type="STRING" id="2518989.IMCC3088_1808"/>
<keyword evidence="10" id="KW-1185">Reference proteome</keyword>
<dbReference type="GO" id="GO:0051603">
    <property type="term" value="P:proteolysis involved in protein catabolic process"/>
    <property type="evidence" value="ECO:0007669"/>
    <property type="project" value="TreeGrafter"/>
</dbReference>
<dbReference type="SUPFAM" id="SSF48452">
    <property type="entry name" value="TPR-like"/>
    <property type="match status" value="1"/>
</dbReference>
<dbReference type="Pfam" id="PF01435">
    <property type="entry name" value="Peptidase_M48"/>
    <property type="match status" value="1"/>
</dbReference>
<comment type="similarity">
    <text evidence="8">Belongs to the peptidase M48 family. BepA subfamily.</text>
</comment>
<feature type="binding site" evidence="8">
    <location>
        <position position="206"/>
    </location>
    <ligand>
        <name>Zn(2+)</name>
        <dbReference type="ChEBI" id="CHEBI:29105"/>
        <note>catalytic</note>
    </ligand>
</feature>
<dbReference type="PANTHER" id="PTHR22726:SF1">
    <property type="entry name" value="METALLOENDOPEPTIDASE OMA1, MITOCHONDRIAL"/>
    <property type="match status" value="1"/>
</dbReference>
<dbReference type="GO" id="GO:0016020">
    <property type="term" value="C:membrane"/>
    <property type="evidence" value="ECO:0007669"/>
    <property type="project" value="InterPro"/>
</dbReference>
<evidence type="ECO:0000256" key="8">
    <source>
        <dbReference type="HAMAP-Rule" id="MF_00997"/>
    </source>
</evidence>
<dbReference type="Gene3D" id="3.30.2010.10">
    <property type="entry name" value="Metalloproteases ('zincins'), catalytic domain"/>
    <property type="match status" value="1"/>
</dbReference>
<reference evidence="9 10" key="1">
    <citation type="journal article" date="2011" name="J. Bacteriol.">
        <title>Genome sequence of strain IMCC3088, a proteorhodopsin-containing marine bacterium belonging to the OM60/NOR5 clade.</title>
        <authorList>
            <person name="Jang Y."/>
            <person name="Oh H.M."/>
            <person name="Kang I."/>
            <person name="Lee K."/>
            <person name="Yang S.J."/>
            <person name="Cho J.C."/>
        </authorList>
    </citation>
    <scope>NUCLEOTIDE SEQUENCE [LARGE SCALE GENOMIC DNA]</scope>
    <source>
        <strain evidence="9 10">IMCC3088</strain>
    </source>
</reference>
<keyword evidence="7 8" id="KW-0482">Metalloprotease</keyword>
<gene>
    <name evidence="9" type="ORF">IMCC3088_1808</name>
</gene>
<dbReference type="AlphaFoldDB" id="F3L2N4"/>
<dbReference type="GO" id="GO:0008270">
    <property type="term" value="F:zinc ion binding"/>
    <property type="evidence" value="ECO:0007669"/>
    <property type="project" value="UniProtKB-UniRule"/>
</dbReference>
<dbReference type="PANTHER" id="PTHR22726">
    <property type="entry name" value="METALLOENDOPEPTIDASE OMA1"/>
    <property type="match status" value="1"/>
</dbReference>
<dbReference type="OrthoDB" id="9810445at2"/>
<dbReference type="InterPro" id="IPR001915">
    <property type="entry name" value="Peptidase_M48"/>
</dbReference>
<dbReference type="InterPro" id="IPR011990">
    <property type="entry name" value="TPR-like_helical_dom_sf"/>
</dbReference>
<evidence type="ECO:0000313" key="9">
    <source>
        <dbReference type="EMBL" id="EGG29352.1"/>
    </source>
</evidence>
<evidence type="ECO:0000256" key="7">
    <source>
        <dbReference type="ARBA" id="ARBA00023049"/>
    </source>
</evidence>
<evidence type="ECO:0000256" key="4">
    <source>
        <dbReference type="ARBA" id="ARBA00022764"/>
    </source>
</evidence>
<dbReference type="GO" id="GO:0004222">
    <property type="term" value="F:metalloendopeptidase activity"/>
    <property type="evidence" value="ECO:0007669"/>
    <property type="project" value="InterPro"/>
</dbReference>
<dbReference type="InterPro" id="IPR030873">
    <property type="entry name" value="Protease_BepA"/>
</dbReference>
<comment type="cofactor">
    <cofactor evidence="8">
        <name>Zn(2+)</name>
        <dbReference type="ChEBI" id="CHEBI:29105"/>
    </cofactor>
    <text evidence="8">Binds 1 zinc ion per subunit.</text>
</comment>
<feature type="active site" evidence="8">
    <location>
        <position position="141"/>
    </location>
</feature>
<feature type="binding site" evidence="8">
    <location>
        <position position="144"/>
    </location>
    <ligand>
        <name>Zn(2+)</name>
        <dbReference type="ChEBI" id="CHEBI:29105"/>
        <note>catalytic</note>
    </ligand>
</feature>
<evidence type="ECO:0000256" key="1">
    <source>
        <dbReference type="ARBA" id="ARBA00022670"/>
    </source>
</evidence>
<evidence type="ECO:0000256" key="5">
    <source>
        <dbReference type="ARBA" id="ARBA00022801"/>
    </source>
</evidence>